<name>A0ACB8L7J4_CITSI</name>
<gene>
    <name evidence="1" type="ORF">KPL71_011969</name>
</gene>
<sequence length="442" mass="50053">MSLWRFPPSCFPTGNEKVILIFILEATASLAMLDTRFKQYQDAVIGTVLTTLHAGSVLLTFYPNFNLSLQDPNLPTTLKVQIQIQGAEQISSAKIATLHHQLVYRLQNHALDLPTPEHHSDTLMVLAESDQIPTIIQIPRQIPRHELIKLMPLEWISNYEQFHNNTAPIQTSESMFERRQDGTVHMTFKPPPSAPHEPPRLSFTYSSMISAVQTTQEDLPITGFNSEGYPIYPTKQNGHFLWDVPGSGMCDPNCPCWHDWEEDDDYGTTRKKKPKRKKPPVSCHHYDPKPPQDPPPPPAPLPFYQKELKWIKKHCKYEIPSPTPLPTPPLTCMMFSSTSSDYSSFFPPLETHTDSQRNVVSKPFVPSPITSSGHLEPPKPFESVLNWQTQNARAQNDTLVNINSKVEKISFQTEQLETKVDSISSDATDPPQSPIQNCSTRL</sequence>
<reference evidence="2" key="1">
    <citation type="journal article" date="2023" name="Hortic. Res.">
        <title>A chromosome-level phased genome enabling allele-level studies in sweet orange: a case study on citrus Huanglongbing tolerance.</title>
        <authorList>
            <person name="Wu B."/>
            <person name="Yu Q."/>
            <person name="Deng Z."/>
            <person name="Duan Y."/>
            <person name="Luo F."/>
            <person name="Gmitter F. Jr."/>
        </authorList>
    </citation>
    <scope>NUCLEOTIDE SEQUENCE [LARGE SCALE GENOMIC DNA]</scope>
    <source>
        <strain evidence="2">cv. Valencia</strain>
    </source>
</reference>
<proteinExistence type="predicted"/>
<organism evidence="1 2">
    <name type="scientific">Citrus sinensis</name>
    <name type="common">Sweet orange</name>
    <name type="synonym">Citrus aurantium var. sinensis</name>
    <dbReference type="NCBI Taxonomy" id="2711"/>
    <lineage>
        <taxon>Eukaryota</taxon>
        <taxon>Viridiplantae</taxon>
        <taxon>Streptophyta</taxon>
        <taxon>Embryophyta</taxon>
        <taxon>Tracheophyta</taxon>
        <taxon>Spermatophyta</taxon>
        <taxon>Magnoliopsida</taxon>
        <taxon>eudicotyledons</taxon>
        <taxon>Gunneridae</taxon>
        <taxon>Pentapetalae</taxon>
        <taxon>rosids</taxon>
        <taxon>malvids</taxon>
        <taxon>Sapindales</taxon>
        <taxon>Rutaceae</taxon>
        <taxon>Aurantioideae</taxon>
        <taxon>Citrus</taxon>
    </lineage>
</organism>
<comment type="caution">
    <text evidence="1">The sequence shown here is derived from an EMBL/GenBank/DDBJ whole genome shotgun (WGS) entry which is preliminary data.</text>
</comment>
<dbReference type="Proteomes" id="UP000829398">
    <property type="component" value="Chromosome 4"/>
</dbReference>
<accession>A0ACB8L7J4</accession>
<dbReference type="EMBL" id="CM039173">
    <property type="protein sequence ID" value="KAH9769361.1"/>
    <property type="molecule type" value="Genomic_DNA"/>
</dbReference>
<evidence type="ECO:0000313" key="1">
    <source>
        <dbReference type="EMBL" id="KAH9769361.1"/>
    </source>
</evidence>
<protein>
    <submittedName>
        <fullName evidence="1">Uncharacterized protein</fullName>
    </submittedName>
</protein>
<keyword evidence="2" id="KW-1185">Reference proteome</keyword>
<evidence type="ECO:0000313" key="2">
    <source>
        <dbReference type="Proteomes" id="UP000829398"/>
    </source>
</evidence>